<accession>A0A2H0RFN1</accession>
<feature type="transmembrane region" description="Helical" evidence="1">
    <location>
        <begin position="6"/>
        <end position="23"/>
    </location>
</feature>
<keyword evidence="1" id="KW-1133">Transmembrane helix</keyword>
<sequence>MELMVVFWILSGLAGYVFLWQAITPQGWVWFAKPVGRVSFVAWLALLLAFALAFLNSDWQWPW</sequence>
<evidence type="ECO:0000256" key="1">
    <source>
        <dbReference type="SAM" id="Phobius"/>
    </source>
</evidence>
<feature type="transmembrane region" description="Helical" evidence="1">
    <location>
        <begin position="35"/>
        <end position="55"/>
    </location>
</feature>
<gene>
    <name evidence="2" type="ORF">COV09_01810</name>
</gene>
<organism evidence="2 3">
    <name type="scientific">Candidatus Vogelbacteria bacterium CG10_big_fil_rev_8_21_14_0_10_50_13</name>
    <dbReference type="NCBI Taxonomy" id="1975044"/>
    <lineage>
        <taxon>Bacteria</taxon>
        <taxon>Candidatus Vogeliibacteriota</taxon>
    </lineage>
</organism>
<dbReference type="AlphaFoldDB" id="A0A2H0RFN1"/>
<keyword evidence="1" id="KW-0812">Transmembrane</keyword>
<proteinExistence type="predicted"/>
<dbReference type="EMBL" id="PCYJ01000027">
    <property type="protein sequence ID" value="PIR45371.1"/>
    <property type="molecule type" value="Genomic_DNA"/>
</dbReference>
<evidence type="ECO:0000313" key="2">
    <source>
        <dbReference type="EMBL" id="PIR45371.1"/>
    </source>
</evidence>
<protein>
    <submittedName>
        <fullName evidence="2">Uncharacterized protein</fullName>
    </submittedName>
</protein>
<comment type="caution">
    <text evidence="2">The sequence shown here is derived from an EMBL/GenBank/DDBJ whole genome shotgun (WGS) entry which is preliminary data.</text>
</comment>
<name>A0A2H0RFN1_9BACT</name>
<evidence type="ECO:0000313" key="3">
    <source>
        <dbReference type="Proteomes" id="UP000230906"/>
    </source>
</evidence>
<dbReference type="Proteomes" id="UP000230906">
    <property type="component" value="Unassembled WGS sequence"/>
</dbReference>
<reference evidence="2 3" key="1">
    <citation type="submission" date="2017-09" db="EMBL/GenBank/DDBJ databases">
        <title>Depth-based differentiation of microbial function through sediment-hosted aquifers and enrichment of novel symbionts in the deep terrestrial subsurface.</title>
        <authorList>
            <person name="Probst A.J."/>
            <person name="Ladd B."/>
            <person name="Jarett J.K."/>
            <person name="Geller-Mcgrath D.E."/>
            <person name="Sieber C.M."/>
            <person name="Emerson J.B."/>
            <person name="Anantharaman K."/>
            <person name="Thomas B.C."/>
            <person name="Malmstrom R."/>
            <person name="Stieglmeier M."/>
            <person name="Klingl A."/>
            <person name="Woyke T."/>
            <person name="Ryan C.M."/>
            <person name="Banfield J.F."/>
        </authorList>
    </citation>
    <scope>NUCLEOTIDE SEQUENCE [LARGE SCALE GENOMIC DNA]</scope>
    <source>
        <strain evidence="2">CG10_big_fil_rev_8_21_14_0_10_50_13</strain>
    </source>
</reference>
<keyword evidence="1" id="KW-0472">Membrane</keyword>